<evidence type="ECO:0000256" key="3">
    <source>
        <dbReference type="ARBA" id="ARBA00022679"/>
    </source>
</evidence>
<evidence type="ECO:0000313" key="9">
    <source>
        <dbReference type="Proteomes" id="UP000190339"/>
    </source>
</evidence>
<dbReference type="PANTHER" id="PTHR33841:SF1">
    <property type="entry name" value="DNA METHYLTRANSFERASE A"/>
    <property type="match status" value="1"/>
</dbReference>
<dbReference type="EMBL" id="FUYL01000002">
    <property type="protein sequence ID" value="SKB34961.1"/>
    <property type="molecule type" value="Genomic_DNA"/>
</dbReference>
<dbReference type="GO" id="GO:0003676">
    <property type="term" value="F:nucleic acid binding"/>
    <property type="evidence" value="ECO:0007669"/>
    <property type="project" value="InterPro"/>
</dbReference>
<keyword evidence="6" id="KW-0175">Coiled coil</keyword>
<dbReference type="Gene3D" id="3.40.50.150">
    <property type="entry name" value="Vaccinia Virus protein VP39"/>
    <property type="match status" value="1"/>
</dbReference>
<dbReference type="GO" id="GO:0006304">
    <property type="term" value="P:DNA modification"/>
    <property type="evidence" value="ECO:0007669"/>
    <property type="project" value="InterPro"/>
</dbReference>
<dbReference type="PANTHER" id="PTHR33841">
    <property type="entry name" value="DNA METHYLTRANSFERASE YEEA-RELATED"/>
    <property type="match status" value="1"/>
</dbReference>
<sequence length="875" mass="101142">MQLAEPVTIEWEETKKNKSKTHKITYKKGDILNDAIIDRLQLHGNEAIAVDFSQELEQFWGDKEKPWDYCEFFYGINLLRQGKNLGSAIKLNISTEVYTHINETYHNWLLKEQTAQLNIEETSIFNLLKPFLEVFLVLAKQYKAVVANPPYMGQKSMNAELKAYVNKHYPDTKSDLMTIFMEVIPNLTADDSRFALINLPSWLFLSSFEKIRTSYIYLFTFDSLLHMGRGIFGIDFGSVAFAMKKTASNSAIGSYFRLHERNFQHILYEDIEKLFLYSNGKTDYKYNFNQYRGDKGITKIPEEGTTIGQKLFYPNITQTNFAKIPGSPIAYWVSENLIQSFKNENLGSISDSSPGVRTGRDSIFIKYWHEVDFNNVNTKAKDSNDIKPSSQLWFPITRGGNFRKWYGNFEHIILIGDNASKIKNECHDHRLRESNHYFKNGITWTMISSTLPSFRYVPDGVLFGNGGPVVFTENDIVNTAFLNSIVVGKYLKLLNPTINYTKSDIEKIPVIKNPSLETLGKINIEISKKDWDSKETSWDFKQSPLVSDANTLSQAYQNWQDNVTKDFFQLHANEEELNRIFIDIYGLQNELTPEVALKNITILQEELNGKDLESLELTFREKGAAAVNLPIDKTEILSQFINYVMGVFMGRYRLDKPCLSIAHPNPTEQELAPYTVIAKNEAISRKVTIDDDGIVPLMGEDCAFPDDALTRTKDLLLTIWGEDALTENINFLQDALGMDLHKWLTEKFWGYHTSMYKKKPIYWLFSSNVKKPQQAAFKVLVYMHRMDKYTVQQIQRNYLYPHQEYIKNEINKLTQDEDSLNKEQQKQLELLRDWELECRDYNEVLKTLANQQIEIDLDDGVTVNYAKFEGAVANI</sequence>
<evidence type="ECO:0000256" key="6">
    <source>
        <dbReference type="SAM" id="Coils"/>
    </source>
</evidence>
<dbReference type="Pfam" id="PF07669">
    <property type="entry name" value="Eco57I"/>
    <property type="match status" value="1"/>
</dbReference>
<evidence type="ECO:0000259" key="7">
    <source>
        <dbReference type="Pfam" id="PF07669"/>
    </source>
</evidence>
<reference evidence="9" key="1">
    <citation type="submission" date="2017-02" db="EMBL/GenBank/DDBJ databases">
        <authorList>
            <person name="Varghese N."/>
            <person name="Submissions S."/>
        </authorList>
    </citation>
    <scope>NUCLEOTIDE SEQUENCE [LARGE SCALE GENOMIC DNA]</scope>
    <source>
        <strain evidence="9">DSM 23546</strain>
    </source>
</reference>
<dbReference type="GO" id="GO:0009007">
    <property type="term" value="F:site-specific DNA-methyltransferase (adenine-specific) activity"/>
    <property type="evidence" value="ECO:0007669"/>
    <property type="project" value="UniProtKB-EC"/>
</dbReference>
<dbReference type="STRING" id="561365.SAMN05660866_01009"/>
<dbReference type="PROSITE" id="PS00092">
    <property type="entry name" value="N6_MTASE"/>
    <property type="match status" value="1"/>
</dbReference>
<dbReference type="NCBIfam" id="NF033452">
    <property type="entry name" value="BREX_1_MTaseX"/>
    <property type="match status" value="1"/>
</dbReference>
<accession>A0A1T5AIX6</accession>
<feature type="coiled-coil region" evidence="6">
    <location>
        <begin position="806"/>
        <end position="851"/>
    </location>
</feature>
<dbReference type="Proteomes" id="UP000190339">
    <property type="component" value="Unassembled WGS sequence"/>
</dbReference>
<evidence type="ECO:0000256" key="1">
    <source>
        <dbReference type="ARBA" id="ARBA00011900"/>
    </source>
</evidence>
<evidence type="ECO:0000256" key="5">
    <source>
        <dbReference type="ARBA" id="ARBA00047942"/>
    </source>
</evidence>
<dbReference type="RefSeq" id="WP_079511500.1">
    <property type="nucleotide sequence ID" value="NZ_FUYL01000002.1"/>
</dbReference>
<dbReference type="InterPro" id="IPR002052">
    <property type="entry name" value="DNA_methylase_N6_adenine_CS"/>
</dbReference>
<dbReference type="EC" id="2.1.1.72" evidence="1"/>
<keyword evidence="9" id="KW-1185">Reference proteome</keyword>
<keyword evidence="4" id="KW-0949">S-adenosyl-L-methionine</keyword>
<proteinExistence type="predicted"/>
<comment type="catalytic activity">
    <reaction evidence="5">
        <text>a 2'-deoxyadenosine in DNA + S-adenosyl-L-methionine = an N(6)-methyl-2'-deoxyadenosine in DNA + S-adenosyl-L-homocysteine + H(+)</text>
        <dbReference type="Rhea" id="RHEA:15197"/>
        <dbReference type="Rhea" id="RHEA-COMP:12418"/>
        <dbReference type="Rhea" id="RHEA-COMP:12419"/>
        <dbReference type="ChEBI" id="CHEBI:15378"/>
        <dbReference type="ChEBI" id="CHEBI:57856"/>
        <dbReference type="ChEBI" id="CHEBI:59789"/>
        <dbReference type="ChEBI" id="CHEBI:90615"/>
        <dbReference type="ChEBI" id="CHEBI:90616"/>
        <dbReference type="EC" id="2.1.1.72"/>
    </reaction>
</comment>
<evidence type="ECO:0000256" key="4">
    <source>
        <dbReference type="ARBA" id="ARBA00022691"/>
    </source>
</evidence>
<dbReference type="InterPro" id="IPR011639">
    <property type="entry name" value="MethylTrfase_TaqI-like_dom"/>
</dbReference>
<keyword evidence="2" id="KW-0489">Methyltransferase</keyword>
<evidence type="ECO:0000256" key="2">
    <source>
        <dbReference type="ARBA" id="ARBA00022603"/>
    </source>
</evidence>
<feature type="domain" description="Type II methyltransferase M.TaqI-like" evidence="7">
    <location>
        <begin position="100"/>
        <end position="216"/>
    </location>
</feature>
<organism evidence="8 9">
    <name type="scientific">Maribacter arcticus</name>
    <dbReference type="NCBI Taxonomy" id="561365"/>
    <lineage>
        <taxon>Bacteria</taxon>
        <taxon>Pseudomonadati</taxon>
        <taxon>Bacteroidota</taxon>
        <taxon>Flavobacteriia</taxon>
        <taxon>Flavobacteriales</taxon>
        <taxon>Flavobacteriaceae</taxon>
        <taxon>Maribacter</taxon>
    </lineage>
</organism>
<dbReference type="InterPro" id="IPR047939">
    <property type="entry name" value="BREX_1_PglX"/>
</dbReference>
<keyword evidence="3" id="KW-0808">Transferase</keyword>
<dbReference type="InterPro" id="IPR029063">
    <property type="entry name" value="SAM-dependent_MTases_sf"/>
</dbReference>
<protein>
    <recommendedName>
        <fullName evidence="1">site-specific DNA-methyltransferase (adenine-specific)</fullName>
        <ecNumber evidence="1">2.1.1.72</ecNumber>
    </recommendedName>
</protein>
<evidence type="ECO:0000313" key="8">
    <source>
        <dbReference type="EMBL" id="SKB34961.1"/>
    </source>
</evidence>
<dbReference type="InterPro" id="IPR050953">
    <property type="entry name" value="N4_N6_ade-DNA_methylase"/>
</dbReference>
<name>A0A1T5AIX6_9FLAO</name>
<dbReference type="SUPFAM" id="SSF53335">
    <property type="entry name" value="S-adenosyl-L-methionine-dependent methyltransferases"/>
    <property type="match status" value="1"/>
</dbReference>
<gene>
    <name evidence="8" type="ORF">SAMN05660866_01009</name>
</gene>
<dbReference type="GO" id="GO:0032259">
    <property type="term" value="P:methylation"/>
    <property type="evidence" value="ECO:0007669"/>
    <property type="project" value="UniProtKB-KW"/>
</dbReference>
<dbReference type="AlphaFoldDB" id="A0A1T5AIX6"/>
<dbReference type="OrthoDB" id="32195at2"/>